<dbReference type="PROSITE" id="PS00107">
    <property type="entry name" value="PROTEIN_KINASE_ATP"/>
    <property type="match status" value="1"/>
</dbReference>
<keyword evidence="11" id="KW-1185">Reference proteome</keyword>
<name>A0ABP8PRZ7_9NOCA</name>
<evidence type="ECO:0000256" key="1">
    <source>
        <dbReference type="ARBA" id="ARBA00022527"/>
    </source>
</evidence>
<keyword evidence="5 6" id="KW-0067">ATP-binding</keyword>
<keyword evidence="1 6" id="KW-0723">Serine/threonine-protein kinase</keyword>
<evidence type="ECO:0000256" key="4">
    <source>
        <dbReference type="ARBA" id="ARBA00022777"/>
    </source>
</evidence>
<dbReference type="GO" id="GO:0016301">
    <property type="term" value="F:kinase activity"/>
    <property type="evidence" value="ECO:0007669"/>
    <property type="project" value="UniProtKB-KW"/>
</dbReference>
<protein>
    <recommendedName>
        <fullName evidence="6">Serine/threonine-protein kinase PknK</fullName>
        <ecNumber evidence="6">2.7.11.1</ecNumber>
    </recommendedName>
    <alternativeName>
        <fullName evidence="6">Protein kinase K</fullName>
    </alternativeName>
</protein>
<accession>A0ABP8PRZ7</accession>
<comment type="catalytic activity">
    <reaction evidence="6">
        <text>L-threonyl-[protein] + ATP = O-phospho-L-threonyl-[protein] + ADP + H(+)</text>
        <dbReference type="Rhea" id="RHEA:46608"/>
        <dbReference type="Rhea" id="RHEA-COMP:11060"/>
        <dbReference type="Rhea" id="RHEA-COMP:11605"/>
        <dbReference type="ChEBI" id="CHEBI:15378"/>
        <dbReference type="ChEBI" id="CHEBI:30013"/>
        <dbReference type="ChEBI" id="CHEBI:30616"/>
        <dbReference type="ChEBI" id="CHEBI:61977"/>
        <dbReference type="ChEBI" id="CHEBI:456216"/>
        <dbReference type="EC" id="2.7.11.1"/>
    </reaction>
</comment>
<evidence type="ECO:0000256" key="5">
    <source>
        <dbReference type="ARBA" id="ARBA00022840"/>
    </source>
</evidence>
<dbReference type="InterPro" id="IPR016236">
    <property type="entry name" value="Ser/Thr_kinase_PknK_prd"/>
</dbReference>
<evidence type="ECO:0000256" key="8">
    <source>
        <dbReference type="SAM" id="MobiDB-lite"/>
    </source>
</evidence>
<dbReference type="Proteomes" id="UP001501183">
    <property type="component" value="Unassembled WGS sequence"/>
</dbReference>
<keyword evidence="4 6" id="KW-0418">Kinase</keyword>
<dbReference type="Pfam" id="PF17874">
    <property type="entry name" value="TPR_MalT"/>
    <property type="match status" value="1"/>
</dbReference>
<dbReference type="Pfam" id="PF25873">
    <property type="entry name" value="WHD_MalT"/>
    <property type="match status" value="1"/>
</dbReference>
<dbReference type="Gene3D" id="1.10.510.10">
    <property type="entry name" value="Transferase(Phosphotransferase) domain 1"/>
    <property type="match status" value="1"/>
</dbReference>
<feature type="domain" description="Protein kinase" evidence="9">
    <location>
        <begin position="32"/>
        <end position="298"/>
    </location>
</feature>
<dbReference type="Pfam" id="PF13401">
    <property type="entry name" value="AAA_22"/>
    <property type="match status" value="1"/>
</dbReference>
<dbReference type="SUPFAM" id="SSF56112">
    <property type="entry name" value="Protein kinase-like (PK-like)"/>
    <property type="match status" value="1"/>
</dbReference>
<dbReference type="SUPFAM" id="SSF48452">
    <property type="entry name" value="TPR-like"/>
    <property type="match status" value="1"/>
</dbReference>
<comment type="similarity">
    <text evidence="6">Belongs to the protein kinase superfamily.</text>
</comment>
<reference evidence="11" key="1">
    <citation type="journal article" date="2019" name="Int. J. Syst. Evol. Microbiol.">
        <title>The Global Catalogue of Microorganisms (GCM) 10K type strain sequencing project: providing services to taxonomists for standard genome sequencing and annotation.</title>
        <authorList>
            <consortium name="The Broad Institute Genomics Platform"/>
            <consortium name="The Broad Institute Genome Sequencing Center for Infectious Disease"/>
            <person name="Wu L."/>
            <person name="Ma J."/>
        </authorList>
    </citation>
    <scope>NUCLEOTIDE SEQUENCE [LARGE SCALE GENOMIC DNA]</scope>
    <source>
        <strain evidence="11">JCM 32206</strain>
    </source>
</reference>
<dbReference type="InterPro" id="IPR049945">
    <property type="entry name" value="AAA_22"/>
</dbReference>
<evidence type="ECO:0000256" key="2">
    <source>
        <dbReference type="ARBA" id="ARBA00022679"/>
    </source>
</evidence>
<dbReference type="InterPro" id="IPR011009">
    <property type="entry name" value="Kinase-like_dom_sf"/>
</dbReference>
<comment type="caution">
    <text evidence="10">The sequence shown here is derived from an EMBL/GenBank/DDBJ whole genome shotgun (WGS) entry which is preliminary data.</text>
</comment>
<evidence type="ECO:0000256" key="6">
    <source>
        <dbReference type="PIRNR" id="PIRNR000574"/>
    </source>
</evidence>
<evidence type="ECO:0000313" key="10">
    <source>
        <dbReference type="EMBL" id="GAA4490388.1"/>
    </source>
</evidence>
<dbReference type="InterPro" id="IPR011990">
    <property type="entry name" value="TPR-like_helical_dom_sf"/>
</dbReference>
<keyword evidence="3 6" id="KW-0547">Nucleotide-binding</keyword>
<keyword evidence="2 6" id="KW-0808">Transferase</keyword>
<proteinExistence type="inferred from homology"/>
<feature type="region of interest" description="Disordered" evidence="8">
    <location>
        <begin position="303"/>
        <end position="335"/>
    </location>
</feature>
<sequence>MSGSKVMAEFDPLITQRGPTPGIVAELAEAGFEDAHEIGRGGFGVVYRCLQRALDRTVAIKVLTSDLDPDNLERFLREQRAMGALSGHPNIVNILQVGTTPSGRPYIVMPCHSRDSLEARIRRSGPLDWSEALGIAVKVAGALETAHRIGTLHRDVKPANILITDYGEPQLTDFGIARVTGGFETTTSTVAGSPAFTAPEVLEGRSATAASDVYGLGATLFCAITGHAAFERRSGERLVAQFLRITTQSVPDLRDEGIPDDLCAVIEAAMARNPADRPGTAAEFGENLRTIQDRHGLVVDDLPLPPDPKLARADEHTGRSGTGRRGTQRGASARTPVPVVPETRFHPSAPIRTPVSRDRLIELLRAGHGRLLTVIDAPAGFGKTTLATQWRDLLAGEGRAVAWLSVDRDDNDVVWFLGHLLESIRRVRPALVRELDQELEHHGDGADRYVLTALINEIHEADEPVVLVLDDWHRVDDAATVAAMEFLLDNACHHLQVVVTTQRRSGLPLSRMRVRDDLVEIDSTDLRFDAAESHDLLVELGGLPLDQDGVDELTATTEGWAAGLQLASLSLRNSDDREQFIGSLSGRHRAIGEYLTENVLGTLEPDMLDFLLTTSVAGRLSGDLASALAGVGPGQMMLERAEERDLFLRAMDENREWFRYHPLFAQFLQQRLEREDPERIAELHRIASRWFAEHKLISEAVDHAMAAGDEEQAVELVERDGVHLLEHAQMSTLLGFVAKLPPHIVVSRPRLQLAVAWANILLHRAEPTRRALDLVESTLDHGSPTADEKAEMRAEVDVAKAVVAARADRVEGIDDLVQAALARPDMLRPFVVSSAANIASFAAIYRFDFAEALRLQQWAAPYHARNIGPYGAMHGHCFVGIVASERLDVREAQDSFRKAVRVARRSGGSHSFVARLAGSMLGELLYEQGRLDEAERLLDEAGELGAGGGLVDFKLARYASGARIKAVRGDRTTAAQRLDEGARTAATLDLPRLRARIENERIRLGLPPTPGLGPPSRVEYARRPRPVEGIDAITAQFDEDTAIRLLVAENSPESGRLACTWAQEWANMLEGSGRRRALMQAKRLLVVCLAAAGRTDEAKRLLASIAAQCAELGMTRYLLDSPLYVRDLVVDLRDDRLAGRWPPEWARVPTSFLADVLAAETATVDVA</sequence>
<dbReference type="Gene3D" id="1.25.40.10">
    <property type="entry name" value="Tetratricopeptide repeat domain"/>
    <property type="match status" value="1"/>
</dbReference>
<dbReference type="Gene3D" id="3.30.200.20">
    <property type="entry name" value="Phosphorylase Kinase, domain 1"/>
    <property type="match status" value="1"/>
</dbReference>
<dbReference type="Pfam" id="PF00069">
    <property type="entry name" value="Pkinase"/>
    <property type="match status" value="1"/>
</dbReference>
<dbReference type="EMBL" id="BAABFB010000075">
    <property type="protein sequence ID" value="GAA4490388.1"/>
    <property type="molecule type" value="Genomic_DNA"/>
</dbReference>
<dbReference type="InterPro" id="IPR059106">
    <property type="entry name" value="WHD_MalT"/>
</dbReference>
<organism evidence="10 11">
    <name type="scientific">Rhodococcus olei</name>
    <dbReference type="NCBI Taxonomy" id="2161675"/>
    <lineage>
        <taxon>Bacteria</taxon>
        <taxon>Bacillati</taxon>
        <taxon>Actinomycetota</taxon>
        <taxon>Actinomycetes</taxon>
        <taxon>Mycobacteriales</taxon>
        <taxon>Nocardiaceae</taxon>
        <taxon>Rhodococcus</taxon>
    </lineage>
</organism>
<dbReference type="InterPro" id="IPR041617">
    <property type="entry name" value="TPR_MalT"/>
</dbReference>
<dbReference type="PANTHER" id="PTHR43289:SF6">
    <property type="entry name" value="SERINE_THREONINE-PROTEIN KINASE NEKL-3"/>
    <property type="match status" value="1"/>
</dbReference>
<dbReference type="InterPro" id="IPR017441">
    <property type="entry name" value="Protein_kinase_ATP_BS"/>
</dbReference>
<dbReference type="PROSITE" id="PS50011">
    <property type="entry name" value="PROTEIN_KINASE_DOM"/>
    <property type="match status" value="1"/>
</dbReference>
<dbReference type="SUPFAM" id="SSF52540">
    <property type="entry name" value="P-loop containing nucleoside triphosphate hydrolases"/>
    <property type="match status" value="1"/>
</dbReference>
<dbReference type="Gene3D" id="3.40.50.300">
    <property type="entry name" value="P-loop containing nucleotide triphosphate hydrolases"/>
    <property type="match status" value="1"/>
</dbReference>
<dbReference type="InterPro" id="IPR000719">
    <property type="entry name" value="Prot_kinase_dom"/>
</dbReference>
<evidence type="ECO:0000256" key="3">
    <source>
        <dbReference type="ARBA" id="ARBA00022741"/>
    </source>
</evidence>
<feature type="compositionally biased region" description="Basic and acidic residues" evidence="8">
    <location>
        <begin position="309"/>
        <end position="318"/>
    </location>
</feature>
<gene>
    <name evidence="10" type="ORF">GCM10023094_53590</name>
</gene>
<dbReference type="PIRSF" id="PIRSF000574">
    <property type="entry name" value="Ser/Thr_PK_PknK_prd"/>
    <property type="match status" value="1"/>
</dbReference>
<feature type="binding site" evidence="7">
    <location>
        <position position="61"/>
    </location>
    <ligand>
        <name>ATP</name>
        <dbReference type="ChEBI" id="CHEBI:30616"/>
    </ligand>
</feature>
<dbReference type="PANTHER" id="PTHR43289">
    <property type="entry name" value="MITOGEN-ACTIVATED PROTEIN KINASE KINASE KINASE 20-RELATED"/>
    <property type="match status" value="1"/>
</dbReference>
<dbReference type="SMART" id="SM00220">
    <property type="entry name" value="S_TKc"/>
    <property type="match status" value="1"/>
</dbReference>
<evidence type="ECO:0000313" key="11">
    <source>
        <dbReference type="Proteomes" id="UP001501183"/>
    </source>
</evidence>
<dbReference type="InterPro" id="IPR027417">
    <property type="entry name" value="P-loop_NTPase"/>
</dbReference>
<evidence type="ECO:0000256" key="7">
    <source>
        <dbReference type="PROSITE-ProRule" id="PRU10141"/>
    </source>
</evidence>
<dbReference type="CDD" id="cd14014">
    <property type="entry name" value="STKc_PknB_like"/>
    <property type="match status" value="1"/>
</dbReference>
<dbReference type="EC" id="2.7.11.1" evidence="6"/>
<evidence type="ECO:0000259" key="9">
    <source>
        <dbReference type="PROSITE" id="PS50011"/>
    </source>
</evidence>
<comment type="catalytic activity">
    <reaction evidence="6">
        <text>L-seryl-[protein] + ATP = O-phospho-L-seryl-[protein] + ADP + H(+)</text>
        <dbReference type="Rhea" id="RHEA:17989"/>
        <dbReference type="Rhea" id="RHEA-COMP:9863"/>
        <dbReference type="Rhea" id="RHEA-COMP:11604"/>
        <dbReference type="ChEBI" id="CHEBI:15378"/>
        <dbReference type="ChEBI" id="CHEBI:29999"/>
        <dbReference type="ChEBI" id="CHEBI:30616"/>
        <dbReference type="ChEBI" id="CHEBI:83421"/>
        <dbReference type="ChEBI" id="CHEBI:456216"/>
        <dbReference type="EC" id="2.7.11.1"/>
    </reaction>
</comment>